<proteinExistence type="predicted"/>
<feature type="region of interest" description="Disordered" evidence="1">
    <location>
        <begin position="166"/>
        <end position="192"/>
    </location>
</feature>
<accession>A0A7S0DMN7</accession>
<protein>
    <recommendedName>
        <fullName evidence="3">Prefoldin subunit 3</fullName>
    </recommendedName>
</protein>
<dbReference type="EMBL" id="HBEM01027262">
    <property type="protein sequence ID" value="CAD8459613.1"/>
    <property type="molecule type" value="Transcribed_RNA"/>
</dbReference>
<sequence length="192" mass="21900">MKDFPRISDAESKLRCYEQVCLEIDRDLTAYRKAKEMLSMRNKEILGRLEDIESALEFLEACNRLRLANSSKAEAKIALKTINPCTLEIDTINPNQDTALVWLGPDTLVCKDRQGAREQLVCQFKEHSAMLEQNRALMHQMVESIAITQVALARVLRWIQEFRDDEDSEVAAPLDPPSPRATRASPNQPMSR</sequence>
<name>A0A7S0DMN7_9EUKA</name>
<gene>
    <name evidence="2" type="ORF">LAMO00422_LOCUS18566</name>
</gene>
<evidence type="ECO:0000313" key="2">
    <source>
        <dbReference type="EMBL" id="CAD8459613.1"/>
    </source>
</evidence>
<organism evidence="2">
    <name type="scientific">Amorphochlora amoebiformis</name>
    <dbReference type="NCBI Taxonomy" id="1561963"/>
    <lineage>
        <taxon>Eukaryota</taxon>
        <taxon>Sar</taxon>
        <taxon>Rhizaria</taxon>
        <taxon>Cercozoa</taxon>
        <taxon>Chlorarachniophyceae</taxon>
        <taxon>Amorphochlora</taxon>
    </lineage>
</organism>
<evidence type="ECO:0000256" key="1">
    <source>
        <dbReference type="SAM" id="MobiDB-lite"/>
    </source>
</evidence>
<evidence type="ECO:0008006" key="3">
    <source>
        <dbReference type="Google" id="ProtNLM"/>
    </source>
</evidence>
<reference evidence="2" key="1">
    <citation type="submission" date="2021-01" db="EMBL/GenBank/DDBJ databases">
        <authorList>
            <person name="Corre E."/>
            <person name="Pelletier E."/>
            <person name="Niang G."/>
            <person name="Scheremetjew M."/>
            <person name="Finn R."/>
            <person name="Kale V."/>
            <person name="Holt S."/>
            <person name="Cochrane G."/>
            <person name="Meng A."/>
            <person name="Brown T."/>
            <person name="Cohen L."/>
        </authorList>
    </citation>
    <scope>NUCLEOTIDE SEQUENCE</scope>
    <source>
        <strain evidence="2">CCMP2058</strain>
    </source>
</reference>
<dbReference type="AlphaFoldDB" id="A0A7S0DMN7"/>